<comment type="caution">
    <text evidence="3">The sequence shown here is derived from an EMBL/GenBank/DDBJ whole genome shotgun (WGS) entry which is preliminary data.</text>
</comment>
<gene>
    <name evidence="3" type="ORF">KJ970_17705</name>
</gene>
<organism evidence="3 4">
    <name type="scientific">Eiseniibacteriota bacterium</name>
    <dbReference type="NCBI Taxonomy" id="2212470"/>
    <lineage>
        <taxon>Bacteria</taxon>
        <taxon>Candidatus Eiseniibacteriota</taxon>
    </lineage>
</organism>
<dbReference type="InterPro" id="IPR036196">
    <property type="entry name" value="Ptyr_pPase_sf"/>
</dbReference>
<dbReference type="EMBL" id="JAHJDP010000099">
    <property type="protein sequence ID" value="MBU2692756.1"/>
    <property type="molecule type" value="Genomic_DNA"/>
</dbReference>
<accession>A0A948W8J3</accession>
<dbReference type="PANTHER" id="PTHR43428">
    <property type="entry name" value="ARSENATE REDUCTASE"/>
    <property type="match status" value="1"/>
</dbReference>
<dbReference type="PANTHER" id="PTHR43428:SF1">
    <property type="entry name" value="ARSENATE REDUCTASE"/>
    <property type="match status" value="1"/>
</dbReference>
<dbReference type="AlphaFoldDB" id="A0A948W8J3"/>
<dbReference type="SMART" id="SM00226">
    <property type="entry name" value="LMWPc"/>
    <property type="match status" value="1"/>
</dbReference>
<dbReference type="InterPro" id="IPR023485">
    <property type="entry name" value="Ptyr_pPase"/>
</dbReference>
<dbReference type="GO" id="GO:0046685">
    <property type="term" value="P:response to arsenic-containing substance"/>
    <property type="evidence" value="ECO:0007669"/>
    <property type="project" value="UniProtKB-KW"/>
</dbReference>
<name>A0A948W8J3_UNCEI</name>
<dbReference type="Proteomes" id="UP000777784">
    <property type="component" value="Unassembled WGS sequence"/>
</dbReference>
<feature type="domain" description="Phosphotyrosine protein phosphatase I" evidence="2">
    <location>
        <begin position="4"/>
        <end position="148"/>
    </location>
</feature>
<reference evidence="3" key="1">
    <citation type="submission" date="2021-05" db="EMBL/GenBank/DDBJ databases">
        <title>Energy efficiency and biological interactions define the core microbiome of deep oligotrophic groundwater.</title>
        <authorList>
            <person name="Mehrshad M."/>
            <person name="Lopez-Fernandez M."/>
            <person name="Bell E."/>
            <person name="Bernier-Latmani R."/>
            <person name="Bertilsson S."/>
            <person name="Dopson M."/>
        </authorList>
    </citation>
    <scope>NUCLEOTIDE SEQUENCE</scope>
    <source>
        <strain evidence="3">Modern_marine.mb.64</strain>
    </source>
</reference>
<evidence type="ECO:0000259" key="2">
    <source>
        <dbReference type="SMART" id="SM00226"/>
    </source>
</evidence>
<dbReference type="Gene3D" id="3.40.50.2300">
    <property type="match status" value="1"/>
</dbReference>
<evidence type="ECO:0000313" key="3">
    <source>
        <dbReference type="EMBL" id="MBU2692756.1"/>
    </source>
</evidence>
<dbReference type="SUPFAM" id="SSF52788">
    <property type="entry name" value="Phosphotyrosine protein phosphatases I"/>
    <property type="match status" value="1"/>
</dbReference>
<keyword evidence="1" id="KW-0059">Arsenical resistance</keyword>
<protein>
    <recommendedName>
        <fullName evidence="2">Phosphotyrosine protein phosphatase I domain-containing protein</fullName>
    </recommendedName>
</protein>
<sequence length="159" mass="17637">MDKVNLLFVCSSGGARSLIAAAFANRLSPGHVAALGACFDPDRIGSLPIAAAKEIDMEIPSVSPKSVYDLYREQAVFDHVVSMCYQVDYKHCPIFMTNIDLLFSKKAEVHKWMIPDFRSLEGSAEEKRLKAAEIVNQIGENVAEFLVRIGVADKVIRHR</sequence>
<proteinExistence type="predicted"/>
<evidence type="ECO:0000256" key="1">
    <source>
        <dbReference type="ARBA" id="ARBA00022849"/>
    </source>
</evidence>
<evidence type="ECO:0000313" key="4">
    <source>
        <dbReference type="Proteomes" id="UP000777784"/>
    </source>
</evidence>